<keyword evidence="2" id="KW-0479">Metal-binding</keyword>
<dbReference type="SUPFAM" id="SSF54593">
    <property type="entry name" value="Glyoxalase/Bleomycin resistance protein/Dihydroxybiphenyl dioxygenase"/>
    <property type="match status" value="1"/>
</dbReference>
<dbReference type="Proteomes" id="UP000315217">
    <property type="component" value="Unassembled WGS sequence"/>
</dbReference>
<dbReference type="PROSITE" id="PS51819">
    <property type="entry name" value="VOC"/>
    <property type="match status" value="1"/>
</dbReference>
<dbReference type="CDD" id="cd07249">
    <property type="entry name" value="MMCE"/>
    <property type="match status" value="1"/>
</dbReference>
<dbReference type="InterPro" id="IPR051785">
    <property type="entry name" value="MMCE/EMCE_epimerase"/>
</dbReference>
<dbReference type="PANTHER" id="PTHR43048">
    <property type="entry name" value="METHYLMALONYL-COA EPIMERASE"/>
    <property type="match status" value="1"/>
</dbReference>
<accession>A0A537LWD6</accession>
<dbReference type="InterPro" id="IPR029068">
    <property type="entry name" value="Glyas_Bleomycin-R_OHBP_Dase"/>
</dbReference>
<evidence type="ECO:0000256" key="2">
    <source>
        <dbReference type="ARBA" id="ARBA00022723"/>
    </source>
</evidence>
<dbReference type="Gene3D" id="3.10.180.10">
    <property type="entry name" value="2,3-Dihydroxybiphenyl 1,2-Dioxygenase, domain 1"/>
    <property type="match status" value="1"/>
</dbReference>
<dbReference type="Pfam" id="PF13669">
    <property type="entry name" value="Glyoxalase_4"/>
    <property type="match status" value="1"/>
</dbReference>
<comment type="similarity">
    <text evidence="1">Belongs to the methylmalonyl-CoA epimerase family.</text>
</comment>
<protein>
    <submittedName>
        <fullName evidence="4">Methylmalonyl-CoA epimerase</fullName>
        <ecNumber evidence="4">5.1.99.1</ecNumber>
    </submittedName>
</protein>
<dbReference type="PANTHER" id="PTHR43048:SF3">
    <property type="entry name" value="METHYLMALONYL-COA EPIMERASE, MITOCHONDRIAL"/>
    <property type="match status" value="1"/>
</dbReference>
<evidence type="ECO:0000256" key="1">
    <source>
        <dbReference type="ARBA" id="ARBA00009308"/>
    </source>
</evidence>
<evidence type="ECO:0000259" key="3">
    <source>
        <dbReference type="PROSITE" id="PS51819"/>
    </source>
</evidence>
<dbReference type="GO" id="GO:0046491">
    <property type="term" value="P:L-methylmalonyl-CoA metabolic process"/>
    <property type="evidence" value="ECO:0007669"/>
    <property type="project" value="TreeGrafter"/>
</dbReference>
<organism evidence="4 5">
    <name type="scientific">Candidatus Segetimicrobium genomatis</name>
    <dbReference type="NCBI Taxonomy" id="2569760"/>
    <lineage>
        <taxon>Bacteria</taxon>
        <taxon>Bacillati</taxon>
        <taxon>Candidatus Sysuimicrobiota</taxon>
        <taxon>Candidatus Sysuimicrobiia</taxon>
        <taxon>Candidatus Sysuimicrobiales</taxon>
        <taxon>Candidatus Segetimicrobiaceae</taxon>
        <taxon>Candidatus Segetimicrobium</taxon>
    </lineage>
</organism>
<dbReference type="EMBL" id="VBAI01000028">
    <property type="protein sequence ID" value="TMJ12333.1"/>
    <property type="molecule type" value="Genomic_DNA"/>
</dbReference>
<dbReference type="InterPro" id="IPR037523">
    <property type="entry name" value="VOC_core"/>
</dbReference>
<keyword evidence="4" id="KW-0413">Isomerase</keyword>
<dbReference type="GO" id="GO:0004493">
    <property type="term" value="F:methylmalonyl-CoA epimerase activity"/>
    <property type="evidence" value="ECO:0007669"/>
    <property type="project" value="UniProtKB-EC"/>
</dbReference>
<dbReference type="NCBIfam" id="TIGR03081">
    <property type="entry name" value="metmalonyl_epim"/>
    <property type="match status" value="1"/>
</dbReference>
<sequence>MLALDHVGIAVRHLSDAARVYETLLGLTITERYELPAEGVRIAFVRSGAVDLEFLEPVGDGGPLATFLATRGPGLHHVAFRVPDLKAALAAAVAGGATPVEPAPRRGARGSLIAFLHPSTAGGVLVELVER</sequence>
<dbReference type="InterPro" id="IPR017515">
    <property type="entry name" value="MeMalonyl-CoA_epimerase"/>
</dbReference>
<feature type="domain" description="VOC" evidence="3">
    <location>
        <begin position="3"/>
        <end position="131"/>
    </location>
</feature>
<dbReference type="EC" id="5.1.99.1" evidence="4"/>
<dbReference type="GO" id="GO:0046872">
    <property type="term" value="F:metal ion binding"/>
    <property type="evidence" value="ECO:0007669"/>
    <property type="project" value="UniProtKB-KW"/>
</dbReference>
<proteinExistence type="inferred from homology"/>
<dbReference type="AlphaFoldDB" id="A0A537LWD6"/>
<evidence type="ECO:0000313" key="4">
    <source>
        <dbReference type="EMBL" id="TMJ12333.1"/>
    </source>
</evidence>
<gene>
    <name evidence="4" type="primary">mce</name>
    <name evidence="4" type="ORF">E6G98_03105</name>
</gene>
<name>A0A537LWD6_9BACT</name>
<reference evidence="4 5" key="1">
    <citation type="journal article" date="2019" name="Nat. Microbiol.">
        <title>Mediterranean grassland soil C-N compound turnover is dependent on rainfall and depth, and is mediated by genomically divergent microorganisms.</title>
        <authorList>
            <person name="Diamond S."/>
            <person name="Andeer P.F."/>
            <person name="Li Z."/>
            <person name="Crits-Christoph A."/>
            <person name="Burstein D."/>
            <person name="Anantharaman K."/>
            <person name="Lane K.R."/>
            <person name="Thomas B.C."/>
            <person name="Pan C."/>
            <person name="Northen T.R."/>
            <person name="Banfield J.F."/>
        </authorList>
    </citation>
    <scope>NUCLEOTIDE SEQUENCE [LARGE SCALE GENOMIC DNA]</scope>
    <source>
        <strain evidence="4">NP_1</strain>
    </source>
</reference>
<evidence type="ECO:0000313" key="5">
    <source>
        <dbReference type="Proteomes" id="UP000315217"/>
    </source>
</evidence>
<comment type="caution">
    <text evidence="4">The sequence shown here is derived from an EMBL/GenBank/DDBJ whole genome shotgun (WGS) entry which is preliminary data.</text>
</comment>